<feature type="region of interest" description="Disordered" evidence="1">
    <location>
        <begin position="59"/>
        <end position="88"/>
    </location>
</feature>
<accession>A0AAD5P6S9</accession>
<proteinExistence type="predicted"/>
<comment type="caution">
    <text evidence="2">The sequence shown here is derived from an EMBL/GenBank/DDBJ whole genome shotgun (WGS) entry which is preliminary data.</text>
</comment>
<dbReference type="AlphaFoldDB" id="A0AAD5P6S9"/>
<feature type="non-terminal residue" evidence="2">
    <location>
        <position position="1"/>
    </location>
</feature>
<dbReference type="EMBL" id="JAIXMP010000079">
    <property type="protein sequence ID" value="KAI9243250.1"/>
    <property type="molecule type" value="Genomic_DNA"/>
</dbReference>
<reference evidence="2" key="2">
    <citation type="submission" date="2023-02" db="EMBL/GenBank/DDBJ databases">
        <authorList>
            <consortium name="DOE Joint Genome Institute"/>
            <person name="Mondo S.J."/>
            <person name="Chang Y."/>
            <person name="Wang Y."/>
            <person name="Ahrendt S."/>
            <person name="Andreopoulos W."/>
            <person name="Barry K."/>
            <person name="Beard J."/>
            <person name="Benny G.L."/>
            <person name="Blankenship S."/>
            <person name="Bonito G."/>
            <person name="Cuomo C."/>
            <person name="Desiro A."/>
            <person name="Gervers K.A."/>
            <person name="Hundley H."/>
            <person name="Kuo A."/>
            <person name="LaButti K."/>
            <person name="Lang B.F."/>
            <person name="Lipzen A."/>
            <person name="O'Donnell K."/>
            <person name="Pangilinan J."/>
            <person name="Reynolds N."/>
            <person name="Sandor L."/>
            <person name="Smith M.W."/>
            <person name="Tsang A."/>
            <person name="Grigoriev I.V."/>
            <person name="Stajich J.E."/>
            <person name="Spatafora J.W."/>
        </authorList>
    </citation>
    <scope>NUCLEOTIDE SEQUENCE</scope>
    <source>
        <strain evidence="2">RSA 2281</strain>
    </source>
</reference>
<dbReference type="Proteomes" id="UP001209540">
    <property type="component" value="Unassembled WGS sequence"/>
</dbReference>
<evidence type="ECO:0000256" key="1">
    <source>
        <dbReference type="SAM" id="MobiDB-lite"/>
    </source>
</evidence>
<evidence type="ECO:0008006" key="4">
    <source>
        <dbReference type="Google" id="ProtNLM"/>
    </source>
</evidence>
<name>A0AAD5P6S9_9FUNG</name>
<protein>
    <recommendedName>
        <fullName evidence="4">DDE Tnp4 domain-containing protein</fullName>
    </recommendedName>
</protein>
<feature type="compositionally biased region" description="Low complexity" evidence="1">
    <location>
        <begin position="64"/>
        <end position="75"/>
    </location>
</feature>
<reference evidence="2" key="1">
    <citation type="journal article" date="2022" name="IScience">
        <title>Evolution of zygomycete secretomes and the origins of terrestrial fungal ecologies.</title>
        <authorList>
            <person name="Chang Y."/>
            <person name="Wang Y."/>
            <person name="Mondo S."/>
            <person name="Ahrendt S."/>
            <person name="Andreopoulos W."/>
            <person name="Barry K."/>
            <person name="Beard J."/>
            <person name="Benny G.L."/>
            <person name="Blankenship S."/>
            <person name="Bonito G."/>
            <person name="Cuomo C."/>
            <person name="Desiro A."/>
            <person name="Gervers K.A."/>
            <person name="Hundley H."/>
            <person name="Kuo A."/>
            <person name="LaButti K."/>
            <person name="Lang B.F."/>
            <person name="Lipzen A."/>
            <person name="O'Donnell K."/>
            <person name="Pangilinan J."/>
            <person name="Reynolds N."/>
            <person name="Sandor L."/>
            <person name="Smith M.E."/>
            <person name="Tsang A."/>
            <person name="Grigoriev I.V."/>
            <person name="Stajich J.E."/>
            <person name="Spatafora J.W."/>
        </authorList>
    </citation>
    <scope>NUCLEOTIDE SEQUENCE</scope>
    <source>
        <strain evidence="2">RSA 2281</strain>
    </source>
</reference>
<organism evidence="2 3">
    <name type="scientific">Phascolomyces articulosus</name>
    <dbReference type="NCBI Taxonomy" id="60185"/>
    <lineage>
        <taxon>Eukaryota</taxon>
        <taxon>Fungi</taxon>
        <taxon>Fungi incertae sedis</taxon>
        <taxon>Mucoromycota</taxon>
        <taxon>Mucoromycotina</taxon>
        <taxon>Mucoromycetes</taxon>
        <taxon>Mucorales</taxon>
        <taxon>Lichtheimiaceae</taxon>
        <taxon>Phascolomyces</taxon>
    </lineage>
</organism>
<keyword evidence="3" id="KW-1185">Reference proteome</keyword>
<gene>
    <name evidence="2" type="ORF">BDA99DRAFT_449240</name>
</gene>
<evidence type="ECO:0000313" key="3">
    <source>
        <dbReference type="Proteomes" id="UP001209540"/>
    </source>
</evidence>
<evidence type="ECO:0000313" key="2">
    <source>
        <dbReference type="EMBL" id="KAI9243250.1"/>
    </source>
</evidence>
<sequence>EHTIGVLKGRFQSLHRLRISIGRGKDPKKDQAQAVFWINTCVLLHNFLIEDGNLLDDWMHDNQDGGNTNTENNQEAAEDNMFSSGNEK</sequence>